<evidence type="ECO:0000259" key="2">
    <source>
        <dbReference type="Pfam" id="PF02517"/>
    </source>
</evidence>
<feature type="transmembrane region" description="Helical" evidence="1">
    <location>
        <begin position="42"/>
        <end position="64"/>
    </location>
</feature>
<dbReference type="EMBL" id="CZKA01000009">
    <property type="protein sequence ID" value="CUR54489.1"/>
    <property type="molecule type" value="Genomic_DNA"/>
</dbReference>
<feature type="transmembrane region" description="Helical" evidence="1">
    <location>
        <begin position="145"/>
        <end position="167"/>
    </location>
</feature>
<gene>
    <name evidence="3" type="ORF">NOCA2170061</name>
</gene>
<protein>
    <recommendedName>
        <fullName evidence="2">CAAX prenyl protease 2/Lysostaphin resistance protein A-like domain-containing protein</fullName>
    </recommendedName>
</protein>
<evidence type="ECO:0000256" key="1">
    <source>
        <dbReference type="SAM" id="Phobius"/>
    </source>
</evidence>
<keyword evidence="1" id="KW-0472">Membrane</keyword>
<dbReference type="GO" id="GO:0080120">
    <property type="term" value="P:CAAX-box protein maturation"/>
    <property type="evidence" value="ECO:0007669"/>
    <property type="project" value="UniProtKB-ARBA"/>
</dbReference>
<dbReference type="GO" id="GO:0004175">
    <property type="term" value="F:endopeptidase activity"/>
    <property type="evidence" value="ECO:0007669"/>
    <property type="project" value="UniProtKB-ARBA"/>
</dbReference>
<sequence length="309" mass="32745">MTDAPTHGVATALSRRRTSPGAAPTEELIVSAVVLFVRRYPLAVFAVLACAIGWSPYASVALGLGTNPENLPLGPVLAALVVTSLQGREELRAWGRALRRWTASPWLYAVAVFAPILIHVSIVLLNHVGGAPLPTGAQLAEWPQIPITFLVMIVAVGLGEEAGWTAFAAPILMRRHGVLGAWAVLAPLRILWHLPLMLNGDMPLLVGLLGNAGFQLVVLQLMRRSNGQWSLAAVWHATLNAFGGAFFFTMVTGADLDHLGTLLALAYAGIAVATLVPFVAGGRVAELLAPIDLTHGARTQAVPPRFARV</sequence>
<evidence type="ECO:0000313" key="3">
    <source>
        <dbReference type="EMBL" id="CUR54489.1"/>
    </source>
</evidence>
<dbReference type="InterPro" id="IPR003675">
    <property type="entry name" value="Rce1/LyrA-like_dom"/>
</dbReference>
<feature type="transmembrane region" description="Helical" evidence="1">
    <location>
        <begin position="259"/>
        <end position="280"/>
    </location>
</feature>
<feature type="transmembrane region" description="Helical" evidence="1">
    <location>
        <begin position="179"/>
        <end position="198"/>
    </location>
</feature>
<feature type="transmembrane region" description="Helical" evidence="1">
    <location>
        <begin position="234"/>
        <end position="253"/>
    </location>
</feature>
<proteinExistence type="predicted"/>
<name>A0A2P2BXL6_9ZZZZ</name>
<feature type="transmembrane region" description="Helical" evidence="1">
    <location>
        <begin position="106"/>
        <end position="125"/>
    </location>
</feature>
<keyword evidence="1" id="KW-0812">Transmembrane</keyword>
<feature type="transmembrane region" description="Helical" evidence="1">
    <location>
        <begin position="204"/>
        <end position="222"/>
    </location>
</feature>
<organism evidence="3">
    <name type="scientific">metagenome</name>
    <dbReference type="NCBI Taxonomy" id="256318"/>
    <lineage>
        <taxon>unclassified sequences</taxon>
        <taxon>metagenomes</taxon>
    </lineage>
</organism>
<feature type="domain" description="CAAX prenyl protease 2/Lysostaphin resistance protein A-like" evidence="2">
    <location>
        <begin position="145"/>
        <end position="242"/>
    </location>
</feature>
<dbReference type="AlphaFoldDB" id="A0A2P2BXL6"/>
<dbReference type="Pfam" id="PF02517">
    <property type="entry name" value="Rce1-like"/>
    <property type="match status" value="1"/>
</dbReference>
<reference evidence="3" key="1">
    <citation type="submission" date="2015-08" db="EMBL/GenBank/DDBJ databases">
        <authorList>
            <person name="Babu N.S."/>
            <person name="Beckwith C.J."/>
            <person name="Beseler K.G."/>
            <person name="Brison A."/>
            <person name="Carone J.V."/>
            <person name="Caskin T.P."/>
            <person name="Diamond M."/>
            <person name="Durham M.E."/>
            <person name="Foxe J.M."/>
            <person name="Go M."/>
            <person name="Henderson B.A."/>
            <person name="Jones I.B."/>
            <person name="McGettigan J.A."/>
            <person name="Micheletti S.J."/>
            <person name="Nasrallah M.E."/>
            <person name="Ortiz D."/>
            <person name="Piller C.R."/>
            <person name="Privatt S.R."/>
            <person name="Schneider S.L."/>
            <person name="Sharp S."/>
            <person name="Smith T.C."/>
            <person name="Stanton J.D."/>
            <person name="Ullery H.E."/>
            <person name="Wilson R.J."/>
            <person name="Serrano M.G."/>
            <person name="Buck G."/>
            <person name="Lee V."/>
            <person name="Wang Y."/>
            <person name="Carvalho R."/>
            <person name="Voegtly L."/>
            <person name="Shi R."/>
            <person name="Duckworth R."/>
            <person name="Johnson A."/>
            <person name="Loviza R."/>
            <person name="Walstead R."/>
            <person name="Shah Z."/>
            <person name="Kiflezghi M."/>
            <person name="Wade K."/>
            <person name="Ball S.L."/>
            <person name="Bradley K.W."/>
            <person name="Asai D.J."/>
            <person name="Bowman C.A."/>
            <person name="Russell D.A."/>
            <person name="Pope W.H."/>
            <person name="Jacobs-Sera D."/>
            <person name="Hendrix R.W."/>
            <person name="Hatfull G.F."/>
        </authorList>
    </citation>
    <scope>NUCLEOTIDE SEQUENCE</scope>
</reference>
<keyword evidence="1" id="KW-1133">Transmembrane helix</keyword>
<accession>A0A2P2BXL6</accession>